<dbReference type="RefSeq" id="WP_187754888.1">
    <property type="nucleotide sequence ID" value="NZ_JABURY010000008.1"/>
</dbReference>
<evidence type="ECO:0000259" key="4">
    <source>
        <dbReference type="Pfam" id="PF13296"/>
    </source>
</evidence>
<dbReference type="NCBIfam" id="TIGR01646">
    <property type="entry name" value="vgr_GE"/>
    <property type="match status" value="1"/>
</dbReference>
<evidence type="ECO:0000256" key="1">
    <source>
        <dbReference type="ARBA" id="ARBA00005558"/>
    </source>
</evidence>
<dbReference type="Pfam" id="PF04717">
    <property type="entry name" value="Phage_base_V"/>
    <property type="match status" value="1"/>
</dbReference>
<dbReference type="EMBL" id="JABURY010000008">
    <property type="protein sequence ID" value="MBC9130437.1"/>
    <property type="molecule type" value="Genomic_DNA"/>
</dbReference>
<dbReference type="Pfam" id="PF10106">
    <property type="entry name" value="DUF2345"/>
    <property type="match status" value="1"/>
</dbReference>
<name>A0ABR7QW51_9GAMM</name>
<dbReference type="InterPro" id="IPR006531">
    <property type="entry name" value="Gp5/Vgr_OB"/>
</dbReference>
<evidence type="ECO:0000259" key="2">
    <source>
        <dbReference type="Pfam" id="PF04717"/>
    </source>
</evidence>
<feature type="domain" description="Putative type VI secretion system Rhs element associated Vgr" evidence="4">
    <location>
        <begin position="499"/>
        <end position="590"/>
    </location>
</feature>
<feature type="domain" description="Gp5/Type VI secretion system Vgr protein OB-fold" evidence="2">
    <location>
        <begin position="413"/>
        <end position="479"/>
    </location>
</feature>
<sequence>MGNNHIDESVNLLDKLAGSNQYTLFIPELTAPISIVTIRGYEKLNEPWYYEITFTSPNKSITVDSILSRRASLSFHPPSLSAIISHLSSLNKPAQHRTLYGIITEFCQLSISNDEVRYVVMLKSRLSLLGLHHYSAIYQNQSVVNVVESVLRKHGWTGIDYRFDLNDDYPARELITQWEESDLAFIQRILADVGIWFRFESHEKHHCDVLVMSDYEQGYHDAGAIIYQAPSGTLDGGRYSIWDVMLQSKTVESSVKVNDYNYRQASNNMLSEINTQQKDVTTHGIDYLYGEHYKESGNIDLVESGAWYAKIRHQAKLSEQVIIIGKTNQYHLSTGQHIYIDGHPLAKTFTEGFIILSVEGQGDRANNYEARFTAIPFDVLKPYRPNSIRWPCVSGTVSARITSPDHDTYGYIDTQGRYRVKFNFDLTHWRNGEESLWVRLATPYAGETYGFHFPLIDGTEVAIAFMDGNPDRPYISHAMHDINHPNHVTTANKHRNVIRTPANNKLRMDDQRGQEHIKLATEYGKTQLNLGHLVDDKKKQRGEGFELRTDEYGAIRAGKGLYISSYKRAEKTGVNKKTLDADETITLLNTGVSVSYRQSKRSESHLAGELKGVKSFSTFVNYTASDPTNLSFTEPSMVISSPKGIATVTPDNIYQYAEQNILLTSKQDTNIAANNSMNVSAGNLYSVFAKQDIKLFSGESKIQLQAHNGDIEVIADKSLKIVSNQDKIDINANKEITIACGGAYIRIADGNIELYAPGMVKHGAQGFPFSGPKSMQPTLYSFPKQQPLPPCVKQFVLLEEGSNNPIINREYQILNKDNHVLAEGKTDADGRTEIVSTGYEEEEVVFRYKSDNELL</sequence>
<proteinExistence type="inferred from homology"/>
<evidence type="ECO:0000313" key="5">
    <source>
        <dbReference type="EMBL" id="MBC9130437.1"/>
    </source>
</evidence>
<dbReference type="Gene3D" id="3.55.50.10">
    <property type="entry name" value="Baseplate protein-like domains"/>
    <property type="match status" value="1"/>
</dbReference>
<reference evidence="5 6" key="1">
    <citation type="submission" date="2020-06" db="EMBL/GenBank/DDBJ databases">
        <title>Frischella cerana isolated from Apis cerana gut homogenate.</title>
        <authorList>
            <person name="Wolter L.A."/>
            <person name="Suenami S."/>
            <person name="Miyazaki R."/>
        </authorList>
    </citation>
    <scope>NUCLEOTIDE SEQUENCE [LARGE SCALE GENOMIC DNA]</scope>
    <source>
        <strain evidence="5 6">Ac13</strain>
    </source>
</reference>
<dbReference type="Pfam" id="PF05954">
    <property type="entry name" value="Phage_GPD"/>
    <property type="match status" value="1"/>
</dbReference>
<dbReference type="InterPro" id="IPR037026">
    <property type="entry name" value="Vgr_OB-fold_dom_sf"/>
</dbReference>
<feature type="domain" description="DUF2345" evidence="3">
    <location>
        <begin position="631"/>
        <end position="773"/>
    </location>
</feature>
<dbReference type="SUPFAM" id="SSF69255">
    <property type="entry name" value="gp5 N-terminal domain-like"/>
    <property type="match status" value="1"/>
</dbReference>
<evidence type="ECO:0000313" key="6">
    <source>
        <dbReference type="Proteomes" id="UP000651208"/>
    </source>
</evidence>
<comment type="caution">
    <text evidence="5">The sequence shown here is derived from an EMBL/GenBank/DDBJ whole genome shotgun (WGS) entry which is preliminary data.</text>
</comment>
<dbReference type="Proteomes" id="UP000651208">
    <property type="component" value="Unassembled WGS sequence"/>
</dbReference>
<accession>A0ABR7QW51</accession>
<dbReference type="InterPro" id="IPR017847">
    <property type="entry name" value="T6SS_RhsGE_Vgr_subset"/>
</dbReference>
<dbReference type="NCBIfam" id="TIGR03361">
    <property type="entry name" value="VI_Rhs_Vgr"/>
    <property type="match status" value="1"/>
</dbReference>
<comment type="similarity">
    <text evidence="1">Belongs to the VgrG protein family.</text>
</comment>
<dbReference type="InterPro" id="IPR006533">
    <property type="entry name" value="T6SS_Vgr_RhsGE"/>
</dbReference>
<evidence type="ECO:0000259" key="3">
    <source>
        <dbReference type="Pfam" id="PF10106"/>
    </source>
</evidence>
<dbReference type="SUPFAM" id="SSF69279">
    <property type="entry name" value="Phage tail proteins"/>
    <property type="match status" value="2"/>
</dbReference>
<keyword evidence="6" id="KW-1185">Reference proteome</keyword>
<gene>
    <name evidence="5" type="primary">vgrG</name>
    <name evidence="5" type="ORF">FcAc13_03840</name>
</gene>
<dbReference type="Pfam" id="PF13296">
    <property type="entry name" value="T6SS_Vgr"/>
    <property type="match status" value="1"/>
</dbReference>
<protein>
    <submittedName>
        <fullName evidence="5">Type VI secretion system tip protein VgrG</fullName>
    </submittedName>
</protein>
<dbReference type="Gene3D" id="4.10.180.10">
    <property type="match status" value="1"/>
</dbReference>
<dbReference type="InterPro" id="IPR028244">
    <property type="entry name" value="T6SS_Rhs_Vgr_dom"/>
</dbReference>
<dbReference type="Gene3D" id="2.40.50.230">
    <property type="entry name" value="Gp5 N-terminal domain"/>
    <property type="match status" value="1"/>
</dbReference>
<organism evidence="5 6">
    <name type="scientific">Frischella japonica</name>
    <dbReference type="NCBI Taxonomy" id="2741544"/>
    <lineage>
        <taxon>Bacteria</taxon>
        <taxon>Pseudomonadati</taxon>
        <taxon>Pseudomonadota</taxon>
        <taxon>Gammaproteobacteria</taxon>
        <taxon>Orbales</taxon>
        <taxon>Orbaceae</taxon>
        <taxon>Frischella</taxon>
    </lineage>
</organism>
<dbReference type="Gene3D" id="2.30.110.50">
    <property type="match status" value="2"/>
</dbReference>
<dbReference type="InterPro" id="IPR018769">
    <property type="entry name" value="VgrG2_DUF2345"/>
</dbReference>